<dbReference type="HOGENOM" id="CLU_2157940_0_0_1"/>
<sequence length="111" mass="12940">MTHTFPTRHVPHRHVISADQSRSYFLLLHYVQIVAAVVCISLFWAETAAGEDSWEDQWRGGCEGKKGKREKEVDGWGGKEEGKKKRERKKIEKENRKEMNRGKDCQNLQID</sequence>
<feature type="region of interest" description="Disordered" evidence="1">
    <location>
        <begin position="50"/>
        <end position="111"/>
    </location>
</feature>
<evidence type="ECO:0000256" key="1">
    <source>
        <dbReference type="SAM" id="MobiDB-lite"/>
    </source>
</evidence>
<evidence type="ECO:0000256" key="2">
    <source>
        <dbReference type="SAM" id="Phobius"/>
    </source>
</evidence>
<keyword evidence="4" id="KW-1185">Reference proteome</keyword>
<feature type="transmembrane region" description="Helical" evidence="2">
    <location>
        <begin position="24"/>
        <end position="45"/>
    </location>
</feature>
<organism evidence="3 4">
    <name type="scientific">Cochliobolus carbonum (strain 26-R-13)</name>
    <name type="common">Maize leaf spot fungus</name>
    <name type="synonym">Bipolaris zeicola</name>
    <dbReference type="NCBI Taxonomy" id="930089"/>
    <lineage>
        <taxon>Eukaryota</taxon>
        <taxon>Fungi</taxon>
        <taxon>Dikarya</taxon>
        <taxon>Ascomycota</taxon>
        <taxon>Pezizomycotina</taxon>
        <taxon>Dothideomycetes</taxon>
        <taxon>Pleosporomycetidae</taxon>
        <taxon>Pleosporales</taxon>
        <taxon>Pleosporineae</taxon>
        <taxon>Pleosporaceae</taxon>
        <taxon>Bipolaris</taxon>
    </lineage>
</organism>
<dbReference type="EMBL" id="KI964544">
    <property type="protein sequence ID" value="EUC38174.1"/>
    <property type="molecule type" value="Genomic_DNA"/>
</dbReference>
<dbReference type="Proteomes" id="UP000053841">
    <property type="component" value="Unassembled WGS sequence"/>
</dbReference>
<keyword evidence="2" id="KW-1133">Transmembrane helix</keyword>
<name>W6YS01_COCC2</name>
<evidence type="ECO:0000313" key="4">
    <source>
        <dbReference type="Proteomes" id="UP000053841"/>
    </source>
</evidence>
<dbReference type="KEGG" id="bze:COCCADRAFT_22300"/>
<accession>W6YS01</accession>
<keyword evidence="2" id="KW-0812">Transmembrane</keyword>
<dbReference type="GeneID" id="19145165"/>
<protein>
    <submittedName>
        <fullName evidence="3">Uncharacterized protein</fullName>
    </submittedName>
</protein>
<evidence type="ECO:0000313" key="3">
    <source>
        <dbReference type="EMBL" id="EUC38174.1"/>
    </source>
</evidence>
<proteinExistence type="predicted"/>
<dbReference type="AlphaFoldDB" id="W6YS01"/>
<keyword evidence="2" id="KW-0472">Membrane</keyword>
<gene>
    <name evidence="3" type="ORF">COCCADRAFT_22300</name>
</gene>
<reference evidence="3 4" key="1">
    <citation type="journal article" date="2013" name="PLoS Genet.">
        <title>Comparative genome structure, secondary metabolite, and effector coding capacity across Cochliobolus pathogens.</title>
        <authorList>
            <person name="Condon B.J."/>
            <person name="Leng Y."/>
            <person name="Wu D."/>
            <person name="Bushley K.E."/>
            <person name="Ohm R.A."/>
            <person name="Otillar R."/>
            <person name="Martin J."/>
            <person name="Schackwitz W."/>
            <person name="Grimwood J."/>
            <person name="MohdZainudin N."/>
            <person name="Xue C."/>
            <person name="Wang R."/>
            <person name="Manning V.A."/>
            <person name="Dhillon B."/>
            <person name="Tu Z.J."/>
            <person name="Steffenson B.J."/>
            <person name="Salamov A."/>
            <person name="Sun H."/>
            <person name="Lowry S."/>
            <person name="LaButti K."/>
            <person name="Han J."/>
            <person name="Copeland A."/>
            <person name="Lindquist E."/>
            <person name="Barry K."/>
            <person name="Schmutz J."/>
            <person name="Baker S.E."/>
            <person name="Ciuffetti L.M."/>
            <person name="Grigoriev I.V."/>
            <person name="Zhong S."/>
            <person name="Turgeon B.G."/>
        </authorList>
    </citation>
    <scope>NUCLEOTIDE SEQUENCE [LARGE SCALE GENOMIC DNA]</scope>
    <source>
        <strain evidence="3 4">26-R-13</strain>
    </source>
</reference>
<feature type="compositionally biased region" description="Basic and acidic residues" evidence="1">
    <location>
        <begin position="56"/>
        <end position="104"/>
    </location>
</feature>
<dbReference type="RefSeq" id="XP_007707454.1">
    <property type="nucleotide sequence ID" value="XM_007709264.1"/>
</dbReference>